<gene>
    <name evidence="7" type="ordered locus">CA2559_01720</name>
</gene>
<evidence type="ECO:0000256" key="5">
    <source>
        <dbReference type="ARBA" id="ARBA00072139"/>
    </source>
</evidence>
<dbReference type="Pfam" id="PF00795">
    <property type="entry name" value="CN_hydrolase"/>
    <property type="match status" value="1"/>
</dbReference>
<comment type="catalytic activity">
    <reaction evidence="4">
        <text>a monoamide of a dicarboxylate + H2O = a dicarboxylate + NH4(+)</text>
        <dbReference type="Rhea" id="RHEA:11716"/>
        <dbReference type="ChEBI" id="CHEBI:15377"/>
        <dbReference type="ChEBI" id="CHEBI:28938"/>
        <dbReference type="ChEBI" id="CHEBI:28965"/>
        <dbReference type="ChEBI" id="CHEBI:77450"/>
        <dbReference type="EC" id="3.5.1.3"/>
    </reaction>
</comment>
<dbReference type="Proteomes" id="UP000002297">
    <property type="component" value="Chromosome"/>
</dbReference>
<dbReference type="SUPFAM" id="SSF56317">
    <property type="entry name" value="Carbon-nitrogen hydrolase"/>
    <property type="match status" value="1"/>
</dbReference>
<dbReference type="EC" id="3.5.1.3" evidence="3"/>
<accession>A3U5B6</accession>
<organism evidence="7 8">
    <name type="scientific">Croceibacter atlanticus (strain ATCC BAA-628 / JCM 21780 / CIP 108009 / IAM 15332 / KCTC 12090 / HTCC2559)</name>
    <dbReference type="NCBI Taxonomy" id="216432"/>
    <lineage>
        <taxon>Bacteria</taxon>
        <taxon>Pseudomonadati</taxon>
        <taxon>Bacteroidota</taxon>
        <taxon>Flavobacteriia</taxon>
        <taxon>Flavobacteriales</taxon>
        <taxon>Flavobacteriaceae</taxon>
        <taxon>Croceibacter</taxon>
    </lineage>
</organism>
<dbReference type="GO" id="GO:0106008">
    <property type="term" value="F:2-oxoglutaramate amidase activity"/>
    <property type="evidence" value="ECO:0007669"/>
    <property type="project" value="TreeGrafter"/>
</dbReference>
<comment type="similarity">
    <text evidence="1">Belongs to the carbon-nitrogen hydrolase superfamily. NIT1/NIT2 family.</text>
</comment>
<proteinExistence type="inferred from homology"/>
<dbReference type="PANTHER" id="PTHR47799:SF1">
    <property type="entry name" value="OMEGA-AMIDASE YAFV"/>
    <property type="match status" value="1"/>
</dbReference>
<evidence type="ECO:0000313" key="7">
    <source>
        <dbReference type="EMBL" id="EAP87433.1"/>
    </source>
</evidence>
<dbReference type="GO" id="GO:0050152">
    <property type="term" value="F:omega-amidase activity"/>
    <property type="evidence" value="ECO:0007669"/>
    <property type="project" value="UniProtKB-EC"/>
</dbReference>
<dbReference type="FunFam" id="3.60.110.10:FF:000004">
    <property type="entry name" value="Carbon-nitrogen hydrolase"/>
    <property type="match status" value="1"/>
</dbReference>
<keyword evidence="2 7" id="KW-0378">Hydrolase</keyword>
<dbReference type="eggNOG" id="COG0388">
    <property type="taxonomic scope" value="Bacteria"/>
</dbReference>
<evidence type="ECO:0000256" key="2">
    <source>
        <dbReference type="ARBA" id="ARBA00022801"/>
    </source>
</evidence>
<dbReference type="KEGG" id="cat:CA2559_01720"/>
<dbReference type="HOGENOM" id="CLU_030130_3_7_10"/>
<dbReference type="Gene3D" id="3.60.110.10">
    <property type="entry name" value="Carbon-nitrogen hydrolase"/>
    <property type="match status" value="1"/>
</dbReference>
<dbReference type="EMBL" id="CP002046">
    <property type="protein sequence ID" value="EAP87433.1"/>
    <property type="molecule type" value="Genomic_DNA"/>
</dbReference>
<evidence type="ECO:0000256" key="4">
    <source>
        <dbReference type="ARBA" id="ARBA00052904"/>
    </source>
</evidence>
<evidence type="ECO:0000256" key="3">
    <source>
        <dbReference type="ARBA" id="ARBA00039118"/>
    </source>
</evidence>
<dbReference type="AlphaFoldDB" id="A3U5B6"/>
<dbReference type="InterPro" id="IPR036526">
    <property type="entry name" value="C-N_Hydrolase_sf"/>
</dbReference>
<keyword evidence="8" id="KW-1185">Reference proteome</keyword>
<dbReference type="InterPro" id="IPR052737">
    <property type="entry name" value="Omega-amidase_YafV"/>
</dbReference>
<reference evidence="7 8" key="1">
    <citation type="journal article" date="2010" name="J. Bacteriol.">
        <title>The complete genome sequence of Croceibacter atlanticus HTCC2559T.</title>
        <authorList>
            <person name="Oh H.M."/>
            <person name="Kang I."/>
            <person name="Ferriera S."/>
            <person name="Giovannoni S.J."/>
            <person name="Cho J.C."/>
        </authorList>
    </citation>
    <scope>NUCLEOTIDE SEQUENCE [LARGE SCALE GENOMIC DNA]</scope>
    <source>
        <strain evidence="8">ATCC BAA-628 / HTCC2559 / KCTC 12090</strain>
    </source>
</reference>
<evidence type="ECO:0000259" key="6">
    <source>
        <dbReference type="PROSITE" id="PS50263"/>
    </source>
</evidence>
<evidence type="ECO:0000256" key="1">
    <source>
        <dbReference type="ARBA" id="ARBA00010613"/>
    </source>
</evidence>
<sequence length="231" mass="26541">MLLTSLKDTHLVVLPEMFTTGFTMNAEQASEISEGETLAWLQQWAKRINAAITGSVAVNENGNYYNRLYFVYPDGSFKTYDKKHLFTLANEHHTYDAGKERLIVEYLGWKICPLVCYDLRFPVWARNTEDYDALIYVANWPKIRTHAWDTLLKARAIENISYCIGVNRIGLDGNGYEYVGHSAVYNSLGELVSSEELETDLLQTVTLEKSHINKTRSHLKFLQDRDAFTLK</sequence>
<name>A3U5B6_CROAH</name>
<protein>
    <recommendedName>
        <fullName evidence="5">Omega-amidase YafV</fullName>
        <ecNumber evidence="3">3.5.1.3</ecNumber>
    </recommendedName>
</protein>
<dbReference type="PROSITE" id="PS50263">
    <property type="entry name" value="CN_HYDROLASE"/>
    <property type="match status" value="1"/>
</dbReference>
<dbReference type="PANTHER" id="PTHR47799">
    <property type="entry name" value="OMEGA-AMIDASE YAFV"/>
    <property type="match status" value="1"/>
</dbReference>
<dbReference type="CDD" id="cd07575">
    <property type="entry name" value="Xc-1258_like"/>
    <property type="match status" value="1"/>
</dbReference>
<dbReference type="InterPro" id="IPR003010">
    <property type="entry name" value="C-N_Hydrolase"/>
</dbReference>
<evidence type="ECO:0000313" key="8">
    <source>
        <dbReference type="Proteomes" id="UP000002297"/>
    </source>
</evidence>
<dbReference type="STRING" id="216432.CA2559_01720"/>
<feature type="domain" description="CN hydrolase" evidence="6">
    <location>
        <begin position="1"/>
        <end position="209"/>
    </location>
</feature>
<dbReference type="NCBIfam" id="NF007757">
    <property type="entry name" value="PRK10438.1"/>
    <property type="match status" value="1"/>
</dbReference>